<accession>A0A1J5T6M5</accession>
<keyword evidence="1" id="KW-0812">Transmembrane</keyword>
<dbReference type="Pfam" id="PF14539">
    <property type="entry name" value="DUF4442"/>
    <property type="match status" value="1"/>
</dbReference>
<dbReference type="EMBL" id="MLJW01000008">
    <property type="protein sequence ID" value="OIR15755.1"/>
    <property type="molecule type" value="Genomic_DNA"/>
</dbReference>
<dbReference type="InterPro" id="IPR029069">
    <property type="entry name" value="HotDog_dom_sf"/>
</dbReference>
<reference evidence="2" key="1">
    <citation type="submission" date="2016-10" db="EMBL/GenBank/DDBJ databases">
        <title>Sequence of Gallionella enrichment culture.</title>
        <authorList>
            <person name="Poehlein A."/>
            <person name="Muehling M."/>
            <person name="Daniel R."/>
        </authorList>
    </citation>
    <scope>NUCLEOTIDE SEQUENCE</scope>
</reference>
<dbReference type="AlphaFoldDB" id="A0A1J5T6M5"/>
<evidence type="ECO:0000313" key="2">
    <source>
        <dbReference type="EMBL" id="OIR15755.1"/>
    </source>
</evidence>
<comment type="caution">
    <text evidence="2">The sequence shown here is derived from an EMBL/GenBank/DDBJ whole genome shotgun (WGS) entry which is preliminary data.</text>
</comment>
<proteinExistence type="predicted"/>
<organism evidence="2">
    <name type="scientific">mine drainage metagenome</name>
    <dbReference type="NCBI Taxonomy" id="410659"/>
    <lineage>
        <taxon>unclassified sequences</taxon>
        <taxon>metagenomes</taxon>
        <taxon>ecological metagenomes</taxon>
    </lineage>
</organism>
<feature type="transmembrane region" description="Helical" evidence="1">
    <location>
        <begin position="62"/>
        <end position="82"/>
    </location>
</feature>
<feature type="transmembrane region" description="Helical" evidence="1">
    <location>
        <begin position="20"/>
        <end position="41"/>
    </location>
</feature>
<protein>
    <recommendedName>
        <fullName evidence="3">DUF4442 domain-containing protein</fullName>
    </recommendedName>
</protein>
<name>A0A1J5T6M5_9ZZZZ</name>
<dbReference type="InterPro" id="IPR027961">
    <property type="entry name" value="DUF4442"/>
</dbReference>
<evidence type="ECO:0008006" key="3">
    <source>
        <dbReference type="Google" id="ProtNLM"/>
    </source>
</evidence>
<keyword evidence="1" id="KW-0472">Membrane</keyword>
<evidence type="ECO:0000256" key="1">
    <source>
        <dbReference type="SAM" id="Phobius"/>
    </source>
</evidence>
<dbReference type="SUPFAM" id="SSF54637">
    <property type="entry name" value="Thioesterase/thiol ester dehydrase-isomerase"/>
    <property type="match status" value="1"/>
</dbReference>
<keyword evidence="1" id="KW-1133">Transmembrane helix</keyword>
<gene>
    <name evidence="2" type="ORF">GALL_32560</name>
</gene>
<dbReference type="Gene3D" id="3.10.129.10">
    <property type="entry name" value="Hotdog Thioesterase"/>
    <property type="match status" value="1"/>
</dbReference>
<sequence>MNWLYRLFKETTRETLSLRWIGLTRIPLLFYVGVSVAQISAERMVVKIPLRRRTKNHLGSMYFGVLCAGADCAAGAFAMYLIRRQPENISLVFKDFEAQFLKRAEGDVLFCCNQGKEIAELVAQATASNERVERQFEVVATVPSLSDEPVARFKLTLSLKKRP</sequence>